<gene>
    <name evidence="1" type="ORF">ABID43_005103</name>
</gene>
<dbReference type="Proteomes" id="UP001549145">
    <property type="component" value="Unassembled WGS sequence"/>
</dbReference>
<dbReference type="RefSeq" id="WP_373320926.1">
    <property type="nucleotide sequence ID" value="NZ_BPQL01000093.1"/>
</dbReference>
<evidence type="ECO:0000313" key="2">
    <source>
        <dbReference type="Proteomes" id="UP001549145"/>
    </source>
</evidence>
<sequence>MTRTACVLLDDTTKSALSKNAGDRSRPLEHIPRAWIVLLSAERLTVQEVAR</sequence>
<dbReference type="EMBL" id="JBEPMM010000031">
    <property type="protein sequence ID" value="MET3695534.1"/>
    <property type="molecule type" value="Genomic_DNA"/>
</dbReference>
<comment type="caution">
    <text evidence="1">The sequence shown here is derived from an EMBL/GenBank/DDBJ whole genome shotgun (WGS) entry which is preliminary data.</text>
</comment>
<keyword evidence="2" id="KW-1185">Reference proteome</keyword>
<organism evidence="1 2">
    <name type="scientific">Methylobacterium goesingense</name>
    <dbReference type="NCBI Taxonomy" id="243690"/>
    <lineage>
        <taxon>Bacteria</taxon>
        <taxon>Pseudomonadati</taxon>
        <taxon>Pseudomonadota</taxon>
        <taxon>Alphaproteobacteria</taxon>
        <taxon>Hyphomicrobiales</taxon>
        <taxon>Methylobacteriaceae</taxon>
        <taxon>Methylobacterium</taxon>
    </lineage>
</organism>
<name>A0ABV2LD70_9HYPH</name>
<evidence type="ECO:0000313" key="1">
    <source>
        <dbReference type="EMBL" id="MET3695534.1"/>
    </source>
</evidence>
<reference evidence="1 2" key="1">
    <citation type="submission" date="2024-06" db="EMBL/GenBank/DDBJ databases">
        <title>Genomic Encyclopedia of Type Strains, Phase IV (KMG-IV): sequencing the most valuable type-strain genomes for metagenomic binning, comparative biology and taxonomic classification.</title>
        <authorList>
            <person name="Goeker M."/>
        </authorList>
    </citation>
    <scope>NUCLEOTIDE SEQUENCE [LARGE SCALE GENOMIC DNA]</scope>
    <source>
        <strain evidence="1 2">DSM 21331</strain>
    </source>
</reference>
<proteinExistence type="predicted"/>
<accession>A0ABV2LD70</accession>
<protein>
    <submittedName>
        <fullName evidence="1">Uncharacterized protein</fullName>
    </submittedName>
</protein>